<name>A0ABV2SS14_9FLAO</name>
<dbReference type="Gene3D" id="2.40.50.100">
    <property type="match status" value="1"/>
</dbReference>
<dbReference type="Proteomes" id="UP001549799">
    <property type="component" value="Unassembled WGS sequence"/>
</dbReference>
<accession>A0ABV2SS14</accession>
<dbReference type="SUPFAM" id="SSF111369">
    <property type="entry name" value="HlyD-like secretion proteins"/>
    <property type="match status" value="1"/>
</dbReference>
<evidence type="ECO:0000313" key="8">
    <source>
        <dbReference type="EMBL" id="MET6989953.1"/>
    </source>
</evidence>
<dbReference type="Pfam" id="PF25944">
    <property type="entry name" value="Beta-barrel_RND"/>
    <property type="match status" value="1"/>
</dbReference>
<dbReference type="Pfam" id="PF25917">
    <property type="entry name" value="BSH_RND"/>
    <property type="match status" value="1"/>
</dbReference>
<dbReference type="Gene3D" id="1.10.287.470">
    <property type="entry name" value="Helix hairpin bin"/>
    <property type="match status" value="1"/>
</dbReference>
<dbReference type="PANTHER" id="PTHR30158:SF23">
    <property type="entry name" value="MULTIDRUG RESISTANCE PROTEIN MEXA"/>
    <property type="match status" value="1"/>
</dbReference>
<proteinExistence type="inferred from homology"/>
<dbReference type="Pfam" id="PF25876">
    <property type="entry name" value="HH_MFP_RND"/>
    <property type="match status" value="1"/>
</dbReference>
<dbReference type="NCBIfam" id="TIGR01730">
    <property type="entry name" value="RND_mfp"/>
    <property type="match status" value="1"/>
</dbReference>
<evidence type="ECO:0000259" key="7">
    <source>
        <dbReference type="Pfam" id="PF25967"/>
    </source>
</evidence>
<comment type="subcellular location">
    <subcellularLocation>
        <location evidence="1">Cell envelope</location>
    </subcellularLocation>
</comment>
<evidence type="ECO:0000256" key="1">
    <source>
        <dbReference type="ARBA" id="ARBA00004196"/>
    </source>
</evidence>
<evidence type="ECO:0000259" key="5">
    <source>
        <dbReference type="Pfam" id="PF25917"/>
    </source>
</evidence>
<evidence type="ECO:0000259" key="4">
    <source>
        <dbReference type="Pfam" id="PF25876"/>
    </source>
</evidence>
<dbReference type="InterPro" id="IPR058626">
    <property type="entry name" value="MdtA-like_b-barrel"/>
</dbReference>
<dbReference type="Pfam" id="PF25967">
    <property type="entry name" value="RND-MFP_C"/>
    <property type="match status" value="1"/>
</dbReference>
<feature type="domain" description="Multidrug resistance protein MdtA-like barrel-sandwich hybrid" evidence="5">
    <location>
        <begin position="61"/>
        <end position="177"/>
    </location>
</feature>
<dbReference type="InterPro" id="IPR058625">
    <property type="entry name" value="MdtA-like_BSH"/>
</dbReference>
<gene>
    <name evidence="8" type="ORF">ABXZ36_04745</name>
</gene>
<sequence length="360" mass="40785">MRKIPILIGVLTLLFHTSCETKKVEKQDEAKYLVTSPIKKDTSITKDYVCQIHSIKHIELRTLEKGYLEQISVDEGQVVKKGQRMFHIMPNIYEAELQKANAEAKAAQIEFKNTKLLADGNVVSENELALAKANLEKANAEVYLAQTHLGFTDIRAPFDGMMDHLHVREGSLLDEGELLTTLSDNSKMWVYFNVPEAEYLDYMTSTDKKSNKEVELLLANNKRFGQIGVVEIIEGEFNNVTGNIAFRATFPNPDRLLRHGETGSILMNVPFKDVLIIPQKATFEILDKTYVFIVDKDNIVRQTEITIGAELPHLFIVDKGLKETDRILLDGIRMVKDKQKIKSEFVVPKSVMANLALYAE</sequence>
<feature type="domain" description="Multidrug resistance protein MdtA-like alpha-helical hairpin" evidence="4">
    <location>
        <begin position="93"/>
        <end position="147"/>
    </location>
</feature>
<evidence type="ECO:0000256" key="2">
    <source>
        <dbReference type="ARBA" id="ARBA00009477"/>
    </source>
</evidence>
<dbReference type="Gene3D" id="2.40.420.20">
    <property type="match status" value="1"/>
</dbReference>
<comment type="caution">
    <text evidence="8">The sequence shown here is derived from an EMBL/GenBank/DDBJ whole genome shotgun (WGS) entry which is preliminary data.</text>
</comment>
<dbReference type="PANTHER" id="PTHR30158">
    <property type="entry name" value="ACRA/E-RELATED COMPONENT OF DRUG EFFLUX TRANSPORTER"/>
    <property type="match status" value="1"/>
</dbReference>
<evidence type="ECO:0000256" key="3">
    <source>
        <dbReference type="SAM" id="Coils"/>
    </source>
</evidence>
<evidence type="ECO:0000259" key="6">
    <source>
        <dbReference type="Pfam" id="PF25944"/>
    </source>
</evidence>
<protein>
    <submittedName>
        <fullName evidence="8">Efflux RND transporter periplasmic adaptor subunit</fullName>
    </submittedName>
</protein>
<keyword evidence="9" id="KW-1185">Reference proteome</keyword>
<dbReference type="InterPro" id="IPR006143">
    <property type="entry name" value="RND_pump_MFP"/>
</dbReference>
<dbReference type="RefSeq" id="WP_354614338.1">
    <property type="nucleotide sequence ID" value="NZ_JBEXAE010000002.1"/>
</dbReference>
<feature type="domain" description="Multidrug resistance protein MdtA-like beta-barrel" evidence="6">
    <location>
        <begin position="188"/>
        <end position="268"/>
    </location>
</feature>
<dbReference type="InterPro" id="IPR058627">
    <property type="entry name" value="MdtA-like_C"/>
</dbReference>
<evidence type="ECO:0000313" key="9">
    <source>
        <dbReference type="Proteomes" id="UP001549799"/>
    </source>
</evidence>
<dbReference type="InterPro" id="IPR058624">
    <property type="entry name" value="MdtA-like_HH"/>
</dbReference>
<keyword evidence="3" id="KW-0175">Coiled coil</keyword>
<feature type="coiled-coil region" evidence="3">
    <location>
        <begin position="97"/>
        <end position="141"/>
    </location>
</feature>
<feature type="domain" description="Multidrug resistance protein MdtA-like C-terminal permuted SH3" evidence="7">
    <location>
        <begin position="273"/>
        <end position="332"/>
    </location>
</feature>
<reference evidence="8 9" key="1">
    <citation type="submission" date="2024-07" db="EMBL/GenBank/DDBJ databases">
        <title>The genome sequence of type strain Sediminicola arcticus GDMCC 1.2805.</title>
        <authorList>
            <person name="Liu Y."/>
        </authorList>
    </citation>
    <scope>NUCLEOTIDE SEQUENCE [LARGE SCALE GENOMIC DNA]</scope>
    <source>
        <strain evidence="8 9">GDMCC 1.2805</strain>
    </source>
</reference>
<dbReference type="Gene3D" id="2.40.30.170">
    <property type="match status" value="1"/>
</dbReference>
<comment type="similarity">
    <text evidence="2">Belongs to the membrane fusion protein (MFP) (TC 8.A.1) family.</text>
</comment>
<organism evidence="8 9">
    <name type="scientific">Sediminicola arcticus</name>
    <dbReference type="NCBI Taxonomy" id="1574308"/>
    <lineage>
        <taxon>Bacteria</taxon>
        <taxon>Pseudomonadati</taxon>
        <taxon>Bacteroidota</taxon>
        <taxon>Flavobacteriia</taxon>
        <taxon>Flavobacteriales</taxon>
        <taxon>Flavobacteriaceae</taxon>
        <taxon>Sediminicola</taxon>
    </lineage>
</organism>
<dbReference type="EMBL" id="JBEXAE010000002">
    <property type="protein sequence ID" value="MET6989953.1"/>
    <property type="molecule type" value="Genomic_DNA"/>
</dbReference>